<gene>
    <name evidence="1" type="ORF">E8A74_43140</name>
</gene>
<organism evidence="1 2">
    <name type="scientific">Polyangium fumosum</name>
    <dbReference type="NCBI Taxonomy" id="889272"/>
    <lineage>
        <taxon>Bacteria</taxon>
        <taxon>Pseudomonadati</taxon>
        <taxon>Myxococcota</taxon>
        <taxon>Polyangia</taxon>
        <taxon>Polyangiales</taxon>
        <taxon>Polyangiaceae</taxon>
        <taxon>Polyangium</taxon>
    </lineage>
</organism>
<accession>A0A4U1IV59</accession>
<proteinExistence type="predicted"/>
<dbReference type="Proteomes" id="UP000309215">
    <property type="component" value="Unassembled WGS sequence"/>
</dbReference>
<dbReference type="OrthoDB" id="3403782at2"/>
<dbReference type="EMBL" id="SSMQ01000077">
    <property type="protein sequence ID" value="TKC97991.1"/>
    <property type="molecule type" value="Genomic_DNA"/>
</dbReference>
<evidence type="ECO:0000313" key="1">
    <source>
        <dbReference type="EMBL" id="TKC97991.1"/>
    </source>
</evidence>
<keyword evidence="2" id="KW-1185">Reference proteome</keyword>
<dbReference type="AlphaFoldDB" id="A0A4U1IV59"/>
<dbReference type="RefSeq" id="WP_136934986.1">
    <property type="nucleotide sequence ID" value="NZ_SSMQ01000077.1"/>
</dbReference>
<protein>
    <submittedName>
        <fullName evidence="1">Uncharacterized protein</fullName>
    </submittedName>
</protein>
<comment type="caution">
    <text evidence="1">The sequence shown here is derived from an EMBL/GenBank/DDBJ whole genome shotgun (WGS) entry which is preliminary data.</text>
</comment>
<evidence type="ECO:0000313" key="2">
    <source>
        <dbReference type="Proteomes" id="UP000309215"/>
    </source>
</evidence>
<sequence length="184" mass="20135">MMDTAAFKAFVAAVERAAIQDIYVTGFIDRGNGVPTDLLPSGSDWLQFTSVWNWLYVRVGNYLFLLETVAQYARLAIERAERIECKFPVEPEDTFGFSSVIRSVLQSGADQAVVVGIDLFCAVNPGPDEGIGAMGLACGKDYIFIDALDYNGIHVGGARSRDLWLEYFGNRYAVKSVSVNSAIA</sequence>
<name>A0A4U1IV59_9BACT</name>
<reference evidence="1 2" key="1">
    <citation type="submission" date="2019-04" db="EMBL/GenBank/DDBJ databases">
        <authorList>
            <person name="Li Y."/>
            <person name="Wang J."/>
        </authorList>
    </citation>
    <scope>NUCLEOTIDE SEQUENCE [LARGE SCALE GENOMIC DNA]</scope>
    <source>
        <strain evidence="1 2">DSM 14668</strain>
    </source>
</reference>